<dbReference type="GO" id="GO:0042276">
    <property type="term" value="P:error-prone translesion synthesis"/>
    <property type="evidence" value="ECO:0007669"/>
    <property type="project" value="TreeGrafter"/>
</dbReference>
<keyword evidence="2" id="KW-0239">DNA-directed DNA polymerase</keyword>
<evidence type="ECO:0000313" key="2">
    <source>
        <dbReference type="EMBL" id="AIE91713.1"/>
    </source>
</evidence>
<dbReference type="GO" id="GO:0003887">
    <property type="term" value="F:DNA-directed DNA polymerase activity"/>
    <property type="evidence" value="ECO:0007669"/>
    <property type="project" value="UniProtKB-KW"/>
</dbReference>
<keyword evidence="2" id="KW-0548">Nucleotidyltransferase</keyword>
<dbReference type="EMBL" id="KF900346">
    <property type="protein sequence ID" value="AIE91713.1"/>
    <property type="molecule type" value="Genomic_DNA"/>
</dbReference>
<dbReference type="InterPro" id="IPR017961">
    <property type="entry name" value="DNA_pol_Y-fam_little_finger"/>
</dbReference>
<dbReference type="GO" id="GO:0006281">
    <property type="term" value="P:DNA repair"/>
    <property type="evidence" value="ECO:0007669"/>
    <property type="project" value="InterPro"/>
</dbReference>
<dbReference type="PANTHER" id="PTHR11076:SF33">
    <property type="entry name" value="DNA POLYMERASE KAPPA"/>
    <property type="match status" value="1"/>
</dbReference>
<name>A0A075FKD2_9ARCH</name>
<proteinExistence type="predicted"/>
<evidence type="ECO:0000259" key="1">
    <source>
        <dbReference type="Pfam" id="PF11799"/>
    </source>
</evidence>
<dbReference type="InterPro" id="IPR043502">
    <property type="entry name" value="DNA/RNA_pol_sf"/>
</dbReference>
<dbReference type="InterPro" id="IPR050116">
    <property type="entry name" value="DNA_polymerase-Y"/>
</dbReference>
<accession>A0A075FKD2</accession>
<feature type="domain" description="DNA polymerase Y-family little finger" evidence="1">
    <location>
        <begin position="55"/>
        <end position="160"/>
    </location>
</feature>
<keyword evidence="2" id="KW-0808">Transferase</keyword>
<dbReference type="SUPFAM" id="SSF100879">
    <property type="entry name" value="Lesion bypass DNA polymerase (Y-family), little finger domain"/>
    <property type="match status" value="1"/>
</dbReference>
<dbReference type="EC" id="2.7.7.7" evidence="2"/>
<dbReference type="Gene3D" id="3.30.1490.100">
    <property type="entry name" value="DNA polymerase, Y-family, little finger domain"/>
    <property type="match status" value="1"/>
</dbReference>
<protein>
    <submittedName>
        <fullName evidence="2">DNA-directed DNA polymerase</fullName>
        <ecNumber evidence="2">2.7.7.7</ecNumber>
    </submittedName>
</protein>
<dbReference type="SUPFAM" id="SSF56672">
    <property type="entry name" value="DNA/RNA polymerases"/>
    <property type="match status" value="1"/>
</dbReference>
<reference evidence="2" key="1">
    <citation type="journal article" date="2014" name="Genome Biol. Evol.">
        <title>Pangenome evidence for extensive interdomain horizontal transfer affecting lineage core and shell genes in uncultured planktonic thaumarchaeota and euryarchaeota.</title>
        <authorList>
            <person name="Deschamps P."/>
            <person name="Zivanovic Y."/>
            <person name="Moreira D."/>
            <person name="Rodriguez-Valera F."/>
            <person name="Lopez-Garcia P."/>
        </authorList>
    </citation>
    <scope>NUCLEOTIDE SEQUENCE</scope>
</reference>
<dbReference type="Gene3D" id="1.10.150.20">
    <property type="entry name" value="5' to 3' exonuclease, C-terminal subdomain"/>
    <property type="match status" value="1"/>
</dbReference>
<organism evidence="2">
    <name type="scientific">uncultured marine thaumarchaeote AD1000_14_H02</name>
    <dbReference type="NCBI Taxonomy" id="1455893"/>
    <lineage>
        <taxon>Archaea</taxon>
        <taxon>Nitrososphaerota</taxon>
        <taxon>environmental samples</taxon>
    </lineage>
</organism>
<dbReference type="PANTHER" id="PTHR11076">
    <property type="entry name" value="DNA REPAIR POLYMERASE UMUC / TRANSFERASE FAMILY MEMBER"/>
    <property type="match status" value="1"/>
</dbReference>
<dbReference type="Pfam" id="PF11799">
    <property type="entry name" value="IMS_C"/>
    <property type="match status" value="1"/>
</dbReference>
<dbReference type="InterPro" id="IPR036775">
    <property type="entry name" value="DNA_pol_Y-fam_lit_finger_sf"/>
</dbReference>
<dbReference type="GO" id="GO:0003684">
    <property type="term" value="F:damaged DNA binding"/>
    <property type="evidence" value="ECO:0007669"/>
    <property type="project" value="InterPro"/>
</dbReference>
<sequence>MQKLAEEGIETISQAKGLDIFILINMFGRKTGTYIHNAVRGIDNEPVKIRAPTLQLSKITTLKEDSVDYTFLEKSLLELCEKLHLSILKENKMFRSVGIYLTQADLSSKTRSKMLRNSTLSLDELKKVSSQLLKEALEDQSILTRRLGVKVSELSDVEGQSNITNYF</sequence>
<dbReference type="AlphaFoldDB" id="A0A075FKD2"/>